<sequence length="99" mass="11494">MKLQLTSIWMLPSAGMEFDSLEDVKKFYTSFAKKEGFGVRVRSTKQNFCMLVCSNEGKHIAKSENDEESNVCIGKKERKGVQPHELIVKHYCFKRMEEK</sequence>
<dbReference type="OrthoDB" id="1686421at2759"/>
<dbReference type="AlphaFoldDB" id="A0A2Z6NP64"/>
<dbReference type="PANTHER" id="PTHR46328">
    <property type="entry name" value="FAR-RED IMPAIRED RESPONSIVE (FAR1) FAMILY PROTEIN-RELATED"/>
    <property type="match status" value="1"/>
</dbReference>
<dbReference type="EMBL" id="DF974177">
    <property type="protein sequence ID" value="GAU46108.1"/>
    <property type="molecule type" value="Genomic_DNA"/>
</dbReference>
<evidence type="ECO:0000313" key="2">
    <source>
        <dbReference type="Proteomes" id="UP000242715"/>
    </source>
</evidence>
<evidence type="ECO:0008006" key="3">
    <source>
        <dbReference type="Google" id="ProtNLM"/>
    </source>
</evidence>
<accession>A0A2Z6NP64</accession>
<organism evidence="1 2">
    <name type="scientific">Trifolium subterraneum</name>
    <name type="common">Subterranean clover</name>
    <dbReference type="NCBI Taxonomy" id="3900"/>
    <lineage>
        <taxon>Eukaryota</taxon>
        <taxon>Viridiplantae</taxon>
        <taxon>Streptophyta</taxon>
        <taxon>Embryophyta</taxon>
        <taxon>Tracheophyta</taxon>
        <taxon>Spermatophyta</taxon>
        <taxon>Magnoliopsida</taxon>
        <taxon>eudicotyledons</taxon>
        <taxon>Gunneridae</taxon>
        <taxon>Pentapetalae</taxon>
        <taxon>rosids</taxon>
        <taxon>fabids</taxon>
        <taxon>Fabales</taxon>
        <taxon>Fabaceae</taxon>
        <taxon>Papilionoideae</taxon>
        <taxon>50 kb inversion clade</taxon>
        <taxon>NPAAA clade</taxon>
        <taxon>Hologalegina</taxon>
        <taxon>IRL clade</taxon>
        <taxon>Trifolieae</taxon>
        <taxon>Trifolium</taxon>
    </lineage>
</organism>
<reference evidence="2" key="1">
    <citation type="journal article" date="2017" name="Front. Plant Sci.">
        <title>Climate Clever Clovers: New Paradigm to Reduce the Environmental Footprint of Ruminants by Breeding Low Methanogenic Forages Utilizing Haplotype Variation.</title>
        <authorList>
            <person name="Kaur P."/>
            <person name="Appels R."/>
            <person name="Bayer P.E."/>
            <person name="Keeble-Gagnere G."/>
            <person name="Wang J."/>
            <person name="Hirakawa H."/>
            <person name="Shirasawa K."/>
            <person name="Vercoe P."/>
            <person name="Stefanova K."/>
            <person name="Durmic Z."/>
            <person name="Nichols P."/>
            <person name="Revell C."/>
            <person name="Isobe S.N."/>
            <person name="Edwards D."/>
            <person name="Erskine W."/>
        </authorList>
    </citation>
    <scope>NUCLEOTIDE SEQUENCE [LARGE SCALE GENOMIC DNA]</scope>
    <source>
        <strain evidence="2">cv. Daliak</strain>
    </source>
</reference>
<keyword evidence="2" id="KW-1185">Reference proteome</keyword>
<dbReference type="PANTHER" id="PTHR46328:SF38">
    <property type="entry name" value="FAR1 DNA-BINDING DOMAIN PROTEIN"/>
    <property type="match status" value="1"/>
</dbReference>
<protein>
    <recommendedName>
        <fullName evidence="3">FAR1 domain-containing protein</fullName>
    </recommendedName>
</protein>
<name>A0A2Z6NP64_TRISU</name>
<gene>
    <name evidence="1" type="ORF">TSUD_95800</name>
</gene>
<dbReference type="Proteomes" id="UP000242715">
    <property type="component" value="Unassembled WGS sequence"/>
</dbReference>
<evidence type="ECO:0000313" key="1">
    <source>
        <dbReference type="EMBL" id="GAU46108.1"/>
    </source>
</evidence>
<proteinExistence type="predicted"/>